<dbReference type="InterPro" id="IPR023214">
    <property type="entry name" value="HAD_sf"/>
</dbReference>
<dbReference type="Proteomes" id="UP001180737">
    <property type="component" value="Unassembled WGS sequence"/>
</dbReference>
<feature type="region of interest" description="Disordered" evidence="1">
    <location>
        <begin position="120"/>
        <end position="142"/>
    </location>
</feature>
<dbReference type="EMBL" id="JAVRFJ010000007">
    <property type="protein sequence ID" value="MDT0567889.1"/>
    <property type="molecule type" value="Genomic_DNA"/>
</dbReference>
<gene>
    <name evidence="2" type="ORF">RM704_10475</name>
</gene>
<accession>A0ABU2YV37</accession>
<dbReference type="RefSeq" id="WP_033530611.1">
    <property type="nucleotide sequence ID" value="NZ_JAVRFJ010000007.1"/>
</dbReference>
<proteinExistence type="predicted"/>
<evidence type="ECO:0000313" key="2">
    <source>
        <dbReference type="EMBL" id="MDT0567889.1"/>
    </source>
</evidence>
<evidence type="ECO:0000313" key="3">
    <source>
        <dbReference type="Proteomes" id="UP001180737"/>
    </source>
</evidence>
<evidence type="ECO:0000256" key="1">
    <source>
        <dbReference type="SAM" id="MobiDB-lite"/>
    </source>
</evidence>
<sequence length="162" mass="18929">MTIAVDFDGVIHSYRRGWQDGSIYDQPMPGALDGLRQLMEQDAVFVFTSRNTQQVADWLFERGEFNITWEPPGETTCEFWNDRDRLLVTNRKLPATAYLDDRAVRFTNWDQALADLMPDQETSGRDLEDAMQRMKERTKQAVQAELRRLMRKASRSPSRIPR</sequence>
<evidence type="ECO:0008006" key="4">
    <source>
        <dbReference type="Google" id="ProtNLM"/>
    </source>
</evidence>
<protein>
    <recommendedName>
        <fullName evidence="4">FCP1 homology domain-containing protein</fullName>
    </recommendedName>
</protein>
<dbReference type="InterPro" id="IPR036412">
    <property type="entry name" value="HAD-like_sf"/>
</dbReference>
<reference evidence="2" key="1">
    <citation type="submission" date="2024-05" db="EMBL/GenBank/DDBJ databases">
        <title>30 novel species of actinomycetes from the DSMZ collection.</title>
        <authorList>
            <person name="Nouioui I."/>
        </authorList>
    </citation>
    <scope>NUCLEOTIDE SEQUENCE</scope>
    <source>
        <strain evidence="2">DSM 3412</strain>
    </source>
</reference>
<name>A0ABU2YV37_9ACTN</name>
<dbReference type="SUPFAM" id="SSF56784">
    <property type="entry name" value="HAD-like"/>
    <property type="match status" value="1"/>
</dbReference>
<keyword evidence="3" id="KW-1185">Reference proteome</keyword>
<dbReference type="Gene3D" id="3.40.50.1000">
    <property type="entry name" value="HAD superfamily/HAD-like"/>
    <property type="match status" value="1"/>
</dbReference>
<comment type="caution">
    <text evidence="2">The sequence shown here is derived from an EMBL/GenBank/DDBJ whole genome shotgun (WGS) entry which is preliminary data.</text>
</comment>
<organism evidence="2 3">
    <name type="scientific">Streptomyces gottesmaniae</name>
    <dbReference type="NCBI Taxonomy" id="3075518"/>
    <lineage>
        <taxon>Bacteria</taxon>
        <taxon>Bacillati</taxon>
        <taxon>Actinomycetota</taxon>
        <taxon>Actinomycetes</taxon>
        <taxon>Kitasatosporales</taxon>
        <taxon>Streptomycetaceae</taxon>
        <taxon>Streptomyces</taxon>
    </lineage>
</organism>
<feature type="compositionally biased region" description="Basic and acidic residues" evidence="1">
    <location>
        <begin position="122"/>
        <end position="139"/>
    </location>
</feature>